<dbReference type="EMBL" id="CP008941">
    <property type="protein sequence ID" value="AIK96422.1"/>
    <property type="molecule type" value="Genomic_DNA"/>
</dbReference>
<organism evidence="1 2">
    <name type="scientific">Candidatus Odyssella acanthamoebae</name>
    <dbReference type="NCBI Taxonomy" id="91604"/>
    <lineage>
        <taxon>Bacteria</taxon>
        <taxon>Pseudomonadati</taxon>
        <taxon>Pseudomonadota</taxon>
        <taxon>Alphaproteobacteria</taxon>
        <taxon>Holosporales</taxon>
        <taxon>Candidatus Paracaedibacteraceae</taxon>
        <taxon>Candidatus Odyssella</taxon>
    </lineage>
</organism>
<protein>
    <submittedName>
        <fullName evidence="1">Uncharacterized protein</fullName>
    </submittedName>
</protein>
<keyword evidence="2" id="KW-1185">Reference proteome</keyword>
<dbReference type="RefSeq" id="WP_038464819.1">
    <property type="nucleotide sequence ID" value="NZ_CP008941.1"/>
</dbReference>
<dbReference type="Proteomes" id="UP000028926">
    <property type="component" value="Chromosome"/>
</dbReference>
<evidence type="ECO:0000313" key="2">
    <source>
        <dbReference type="Proteomes" id="UP000028926"/>
    </source>
</evidence>
<proteinExistence type="predicted"/>
<gene>
    <name evidence="1" type="ORF">ID47_06230</name>
</gene>
<reference evidence="1 2" key="1">
    <citation type="submission" date="2014-07" db="EMBL/GenBank/DDBJ databases">
        <title>Comparative genomic insights into amoeba endosymbionts belonging to the families of Holosporaceae and Candidatus Midichloriaceae within Rickettsiales.</title>
        <authorList>
            <person name="Wang Z."/>
            <person name="Wu M."/>
        </authorList>
    </citation>
    <scope>NUCLEOTIDE SEQUENCE [LARGE SCALE GENOMIC DNA]</scope>
    <source>
        <strain evidence="1">PRA3</strain>
    </source>
</reference>
<evidence type="ECO:0000313" key="1">
    <source>
        <dbReference type="EMBL" id="AIK96422.1"/>
    </source>
</evidence>
<dbReference type="HOGENOM" id="CLU_2877464_0_0_5"/>
<dbReference type="KEGG" id="paca:ID47_06230"/>
<dbReference type="STRING" id="91604.ID47_06230"/>
<name>A0A077ATD5_9PROT</name>
<dbReference type="AlphaFoldDB" id="A0A077ATD5"/>
<accession>A0A077ATD5</accession>
<sequence length="63" mass="7084">MYDAALIEMVLQGLDLIAFCAQRFNKQEVNFMLSPYEADHLTALKTSSTPSLPIPPFMENASY</sequence>